<dbReference type="PANTHER" id="PTHR12526:SF630">
    <property type="entry name" value="GLYCOSYLTRANSFERASE"/>
    <property type="match status" value="1"/>
</dbReference>
<evidence type="ECO:0000313" key="3">
    <source>
        <dbReference type="EMBL" id="RBI66244.1"/>
    </source>
</evidence>
<dbReference type="GO" id="GO:0016757">
    <property type="term" value="F:glycosyltransferase activity"/>
    <property type="evidence" value="ECO:0007669"/>
    <property type="project" value="InterPro"/>
</dbReference>
<organism evidence="3 4">
    <name type="scientific">Vreelandella sulfidaeris</name>
    <dbReference type="NCBI Taxonomy" id="115553"/>
    <lineage>
        <taxon>Bacteria</taxon>
        <taxon>Pseudomonadati</taxon>
        <taxon>Pseudomonadota</taxon>
        <taxon>Gammaproteobacteria</taxon>
        <taxon>Oceanospirillales</taxon>
        <taxon>Halomonadaceae</taxon>
        <taxon>Vreelandella</taxon>
    </lineage>
</organism>
<evidence type="ECO:0000313" key="4">
    <source>
        <dbReference type="Proteomes" id="UP000252204"/>
    </source>
</evidence>
<evidence type="ECO:0000259" key="1">
    <source>
        <dbReference type="Pfam" id="PF00534"/>
    </source>
</evidence>
<dbReference type="Pfam" id="PF13439">
    <property type="entry name" value="Glyco_transf_4"/>
    <property type="match status" value="1"/>
</dbReference>
<dbReference type="RefSeq" id="WP_113270441.1">
    <property type="nucleotide sequence ID" value="NZ_QNTU01000010.1"/>
</dbReference>
<dbReference type="Proteomes" id="UP000252204">
    <property type="component" value="Unassembled WGS sequence"/>
</dbReference>
<dbReference type="OrthoDB" id="9804196at2"/>
<comment type="caution">
    <text evidence="3">The sequence shown here is derived from an EMBL/GenBank/DDBJ whole genome shotgun (WGS) entry which is preliminary data.</text>
</comment>
<dbReference type="PANTHER" id="PTHR12526">
    <property type="entry name" value="GLYCOSYLTRANSFERASE"/>
    <property type="match status" value="1"/>
</dbReference>
<dbReference type="InterPro" id="IPR028098">
    <property type="entry name" value="Glyco_trans_4-like_N"/>
</dbReference>
<evidence type="ECO:0008006" key="5">
    <source>
        <dbReference type="Google" id="ProtNLM"/>
    </source>
</evidence>
<feature type="domain" description="Glycosyl transferase family 1" evidence="1">
    <location>
        <begin position="180"/>
        <end position="339"/>
    </location>
</feature>
<dbReference type="Gene3D" id="3.40.50.2000">
    <property type="entry name" value="Glycogen Phosphorylase B"/>
    <property type="match status" value="2"/>
</dbReference>
<sequence length="365" mass="40276">MRILHVISSAAAGGAEIYVKDLSIEMVKAGHQVFILFLDRATEAGRDGDFEAKFLREIELQGIEYGFIGAAARKKPWRGISKINGAVSDFSPDIVHCHLYYAAIFSLFVKNANVVYTHHNIRLGAKPIIYKLLDMKVSRYIGICQACKELLKGVSRKKVVRIDNGVSPARIQKRLRGREEKGREEKGSEVAKLISVGRLSDQKNLVLLISSLAKLVDVRYQLKIAGEGPLRESLEQLANDKGISAHIEFLGNVSNVDELLYEADVFVMSSAWEGLPIAQIEATLSGLPVIVTNVGGCAEIVHKTCNGIVVDELDEESYAQALEKMLTNHSLHHLFSQNALAYSSDYLIKTSADKHIALYKEALTA</sequence>
<dbReference type="EMBL" id="QNTU01000010">
    <property type="protein sequence ID" value="RBI66244.1"/>
    <property type="molecule type" value="Genomic_DNA"/>
</dbReference>
<gene>
    <name evidence="3" type="ORF">DQ400_14430</name>
</gene>
<dbReference type="CDD" id="cd03801">
    <property type="entry name" value="GT4_PimA-like"/>
    <property type="match status" value="1"/>
</dbReference>
<reference evidence="4" key="1">
    <citation type="submission" date="2018-06" db="EMBL/GenBank/DDBJ databases">
        <title>Whole genome sequencing of four bacterial strains from South Shetland trench revealing bio-synthetic gene clusters.</title>
        <authorList>
            <person name="Abdel-Mageed W.M."/>
            <person name="Lehri B."/>
            <person name="Jarmusch S."/>
            <person name="Miranda K."/>
            <person name="Goodfellow M."/>
            <person name="Jaspars M."/>
            <person name="Karlyshev A.V."/>
        </authorList>
    </citation>
    <scope>NUCLEOTIDE SEQUENCE [LARGE SCALE GENOMIC DNA]</scope>
    <source>
        <strain evidence="4">SST4</strain>
    </source>
</reference>
<dbReference type="GO" id="GO:1901135">
    <property type="term" value="P:carbohydrate derivative metabolic process"/>
    <property type="evidence" value="ECO:0007669"/>
    <property type="project" value="UniProtKB-ARBA"/>
</dbReference>
<dbReference type="Pfam" id="PF00534">
    <property type="entry name" value="Glycos_transf_1"/>
    <property type="match status" value="1"/>
</dbReference>
<protein>
    <recommendedName>
        <fullName evidence="5">Glycosyltransferase family 1 protein</fullName>
    </recommendedName>
</protein>
<keyword evidence="4" id="KW-1185">Reference proteome</keyword>
<accession>A0A365TL34</accession>
<dbReference type="AlphaFoldDB" id="A0A365TL34"/>
<name>A0A365TL34_9GAMM</name>
<evidence type="ECO:0000259" key="2">
    <source>
        <dbReference type="Pfam" id="PF13439"/>
    </source>
</evidence>
<proteinExistence type="predicted"/>
<dbReference type="InterPro" id="IPR001296">
    <property type="entry name" value="Glyco_trans_1"/>
</dbReference>
<feature type="domain" description="Glycosyltransferase subfamily 4-like N-terminal" evidence="2">
    <location>
        <begin position="13"/>
        <end position="170"/>
    </location>
</feature>
<dbReference type="SUPFAM" id="SSF53756">
    <property type="entry name" value="UDP-Glycosyltransferase/glycogen phosphorylase"/>
    <property type="match status" value="1"/>
</dbReference>